<evidence type="ECO:0000256" key="1">
    <source>
        <dbReference type="SAM" id="MobiDB-lite"/>
    </source>
</evidence>
<dbReference type="GO" id="GO:0016810">
    <property type="term" value="F:hydrolase activity, acting on carbon-nitrogen (but not peptide) bonds"/>
    <property type="evidence" value="ECO:0007669"/>
    <property type="project" value="InterPro"/>
</dbReference>
<feature type="region of interest" description="Disordered" evidence="1">
    <location>
        <begin position="393"/>
        <end position="413"/>
    </location>
</feature>
<evidence type="ECO:0000259" key="3">
    <source>
        <dbReference type="Pfam" id="PF01979"/>
    </source>
</evidence>
<gene>
    <name evidence="4" type="ORF">GNP35_05030</name>
</gene>
<organism evidence="4 5">
    <name type="scientific">Psychrosphaera haliotis</name>
    <dbReference type="NCBI Taxonomy" id="555083"/>
    <lineage>
        <taxon>Bacteria</taxon>
        <taxon>Pseudomonadati</taxon>
        <taxon>Pseudomonadota</taxon>
        <taxon>Gammaproteobacteria</taxon>
        <taxon>Alteromonadales</taxon>
        <taxon>Pseudoalteromonadaceae</taxon>
        <taxon>Psychrosphaera</taxon>
    </lineage>
</organism>
<keyword evidence="4" id="KW-0378">Hydrolase</keyword>
<dbReference type="Gene3D" id="3.20.20.140">
    <property type="entry name" value="Metal-dependent hydrolases"/>
    <property type="match status" value="1"/>
</dbReference>
<keyword evidence="2" id="KW-0732">Signal</keyword>
<feature type="chain" id="PRO_5027023606" evidence="2">
    <location>
        <begin position="22"/>
        <end position="413"/>
    </location>
</feature>
<dbReference type="AlphaFoldDB" id="A0A6N8FC02"/>
<reference evidence="4 5" key="1">
    <citation type="submission" date="2019-11" db="EMBL/GenBank/DDBJ databases">
        <title>P. haliotis isolates from Z. marina roots.</title>
        <authorList>
            <person name="Cohen M."/>
            <person name="Jospin G."/>
            <person name="Eisen J.A."/>
            <person name="Coil D.A."/>
        </authorList>
    </citation>
    <scope>NUCLEOTIDE SEQUENCE [LARGE SCALE GENOMIC DNA]</scope>
    <source>
        <strain evidence="4 5">UCD-MCMsp1aY</strain>
    </source>
</reference>
<protein>
    <submittedName>
        <fullName evidence="4">Amidohydrolase family protein</fullName>
    </submittedName>
</protein>
<proteinExistence type="predicted"/>
<dbReference type="EMBL" id="WOCD01000003">
    <property type="protein sequence ID" value="MUH71891.1"/>
    <property type="molecule type" value="Genomic_DNA"/>
</dbReference>
<dbReference type="RefSeq" id="WP_155695071.1">
    <property type="nucleotide sequence ID" value="NZ_WOCD01000003.1"/>
</dbReference>
<dbReference type="InterPro" id="IPR051781">
    <property type="entry name" value="Metallo-dep_Hydrolase"/>
</dbReference>
<keyword evidence="5" id="KW-1185">Reference proteome</keyword>
<evidence type="ECO:0000313" key="4">
    <source>
        <dbReference type="EMBL" id="MUH71891.1"/>
    </source>
</evidence>
<feature type="region of interest" description="Disordered" evidence="1">
    <location>
        <begin position="193"/>
        <end position="217"/>
    </location>
</feature>
<feature type="domain" description="Amidohydrolase-related" evidence="3">
    <location>
        <begin position="228"/>
        <end position="388"/>
    </location>
</feature>
<evidence type="ECO:0000313" key="5">
    <source>
        <dbReference type="Proteomes" id="UP000439994"/>
    </source>
</evidence>
<dbReference type="Pfam" id="PF01979">
    <property type="entry name" value="Amidohydro_1"/>
    <property type="match status" value="1"/>
</dbReference>
<dbReference type="PANTHER" id="PTHR43135:SF3">
    <property type="entry name" value="ALPHA-D-RIBOSE 1-METHYLPHOSPHONATE 5-TRIPHOSPHATE DIPHOSPHATASE"/>
    <property type="match status" value="1"/>
</dbReference>
<comment type="caution">
    <text evidence="4">The sequence shown here is derived from an EMBL/GenBank/DDBJ whole genome shotgun (WGS) entry which is preliminary data.</text>
</comment>
<dbReference type="InterPro" id="IPR006680">
    <property type="entry name" value="Amidohydro-rel"/>
</dbReference>
<name>A0A6N8FC02_9GAMM</name>
<dbReference type="Proteomes" id="UP000439994">
    <property type="component" value="Unassembled WGS sequence"/>
</dbReference>
<feature type="signal peptide" evidence="2">
    <location>
        <begin position="1"/>
        <end position="21"/>
    </location>
</feature>
<dbReference type="InterPro" id="IPR011059">
    <property type="entry name" value="Metal-dep_hydrolase_composite"/>
</dbReference>
<dbReference type="SUPFAM" id="SSF51338">
    <property type="entry name" value="Composite domain of metallo-dependent hydrolases"/>
    <property type="match status" value="1"/>
</dbReference>
<evidence type="ECO:0000256" key="2">
    <source>
        <dbReference type="SAM" id="SignalP"/>
    </source>
</evidence>
<dbReference type="OrthoDB" id="9802793at2"/>
<sequence length="413" mass="43911">MKILKLSLVFAALATSFASLADTVAITNTTVYTGTEQGVLTGASVVIEDGKIVSINPAELNVDSTVDGQGRILTAGFISSMNQLGLVEVDAVSASRDMGAKKGGITFEPSIAFNPNSAVIPFTRKGGITHSLVAPRGSEGIWAGQIFVADLSGEYDSVVASNVATLAYFGSERRGSRASSLVSLEEELQAHLDKAEKAKKSDKKEESDKKEPSKEEKILSSLLDGSKPLIADVERATDILHLLKLKEKFGLNLVLSGAKDAVRVKEQIAEAGVPVIMESLSNLPGSFDSLNASLENAAILEQAGVKLILTQPDTHISYNLRTDAGVAIANGLSRDGALKAVTKNVAEVFGIPGGVVAEGQPANLVLWSGDPFEISSRVENIWIDGEQVTTESRQDKLRDRYTSKENKPRGYIK</sequence>
<accession>A0A6N8FC02</accession>
<dbReference type="PANTHER" id="PTHR43135">
    <property type="entry name" value="ALPHA-D-RIBOSE 1-METHYLPHOSPHONATE 5-TRIPHOSPHATE DIPHOSPHATASE"/>
    <property type="match status" value="1"/>
</dbReference>